<dbReference type="EMBL" id="BSDR01000001">
    <property type="protein sequence ID" value="GLI32606.1"/>
    <property type="molecule type" value="Genomic_DNA"/>
</dbReference>
<accession>A0A9W6D3V7</accession>
<dbReference type="SUPFAM" id="SSF75169">
    <property type="entry name" value="DsrEFH-like"/>
    <property type="match status" value="1"/>
</dbReference>
<dbReference type="InterPro" id="IPR003787">
    <property type="entry name" value="Sulphur_relay_DsrE/F-like"/>
</dbReference>
<dbReference type="Gene3D" id="3.40.1260.10">
    <property type="entry name" value="DsrEFH-like"/>
    <property type="match status" value="1"/>
</dbReference>
<comment type="caution">
    <text evidence="1">The sequence shown here is derived from an EMBL/GenBank/DDBJ whole genome shotgun (WGS) entry which is preliminary data.</text>
</comment>
<sequence>MEKQKLLFILSKGFEKSGGATRAMQFASIAAQTGNHVEVFLIDDAIHWAQIGMAEGIRSSTGEHLKDLLDDLIVHKSPIHVCKACADKRLISPDDLIEGAKISSGADLVKMMVDPEYKVFTF</sequence>
<dbReference type="RefSeq" id="WP_281791663.1">
    <property type="nucleotide sequence ID" value="NZ_BSDR01000001.1"/>
</dbReference>
<dbReference type="Proteomes" id="UP001144372">
    <property type="component" value="Unassembled WGS sequence"/>
</dbReference>
<dbReference type="InterPro" id="IPR027396">
    <property type="entry name" value="DsrEFH-like"/>
</dbReference>
<reference evidence="1" key="1">
    <citation type="submission" date="2022-12" db="EMBL/GenBank/DDBJ databases">
        <title>Reference genome sequencing for broad-spectrum identification of bacterial and archaeal isolates by mass spectrometry.</title>
        <authorList>
            <person name="Sekiguchi Y."/>
            <person name="Tourlousse D.M."/>
        </authorList>
    </citation>
    <scope>NUCLEOTIDE SEQUENCE</scope>
    <source>
        <strain evidence="1">ASRB1</strain>
    </source>
</reference>
<proteinExistence type="predicted"/>
<organism evidence="1 2">
    <name type="scientific">Desulforhabdus amnigena</name>
    <dbReference type="NCBI Taxonomy" id="40218"/>
    <lineage>
        <taxon>Bacteria</taxon>
        <taxon>Pseudomonadati</taxon>
        <taxon>Thermodesulfobacteriota</taxon>
        <taxon>Syntrophobacteria</taxon>
        <taxon>Syntrophobacterales</taxon>
        <taxon>Syntrophobacteraceae</taxon>
        <taxon>Desulforhabdus</taxon>
    </lineage>
</organism>
<keyword evidence="2" id="KW-1185">Reference proteome</keyword>
<dbReference type="Pfam" id="PF02635">
    <property type="entry name" value="DsrE"/>
    <property type="match status" value="1"/>
</dbReference>
<evidence type="ECO:0000313" key="2">
    <source>
        <dbReference type="Proteomes" id="UP001144372"/>
    </source>
</evidence>
<name>A0A9W6D3V7_9BACT</name>
<evidence type="ECO:0008006" key="3">
    <source>
        <dbReference type="Google" id="ProtNLM"/>
    </source>
</evidence>
<gene>
    <name evidence="1" type="ORF">DAMNIGENAA_00390</name>
</gene>
<evidence type="ECO:0000313" key="1">
    <source>
        <dbReference type="EMBL" id="GLI32606.1"/>
    </source>
</evidence>
<protein>
    <recommendedName>
        <fullName evidence="3">Sulfur reduction protein DsrE</fullName>
    </recommendedName>
</protein>
<dbReference type="AlphaFoldDB" id="A0A9W6D3V7"/>